<protein>
    <submittedName>
        <fullName evidence="1">Uncharacterized protein</fullName>
    </submittedName>
</protein>
<gene>
    <name evidence="1" type="ORF">BVRB_6g145300</name>
</gene>
<proteinExistence type="predicted"/>
<keyword evidence="2" id="KW-1185">Reference proteome</keyword>
<evidence type="ECO:0000313" key="2">
    <source>
        <dbReference type="Proteomes" id="UP000035740"/>
    </source>
</evidence>
<dbReference type="Proteomes" id="UP000035740">
    <property type="component" value="Chromosome 6"/>
</dbReference>
<dbReference type="EMBL" id="KQ090130">
    <property type="protein sequence ID" value="KMT07927.1"/>
    <property type="molecule type" value="Genomic_DNA"/>
</dbReference>
<dbReference type="Gramene" id="KMT07927">
    <property type="protein sequence ID" value="KMT07927"/>
    <property type="gene ID" value="BVRB_6g145300"/>
</dbReference>
<sequence length="58" mass="6567">MLSSKYLLLVLNNLQEINAILGEKLIAEDEEEVLAEFDNLEAQLNDLLDQASSVSYRQ</sequence>
<dbReference type="eggNOG" id="KOG2910">
    <property type="taxonomic scope" value="Eukaryota"/>
</dbReference>
<dbReference type="ExpressionAtlas" id="A0A0J8C332">
    <property type="expression patterns" value="baseline"/>
</dbReference>
<dbReference type="AlphaFoldDB" id="A0A0J8C332"/>
<accession>A0A0J8C332</accession>
<evidence type="ECO:0000313" key="1">
    <source>
        <dbReference type="EMBL" id="KMT07927.1"/>
    </source>
</evidence>
<name>A0A0J8C332_BETVV</name>
<reference evidence="1 2" key="1">
    <citation type="journal article" date="2014" name="Nature">
        <title>The genome of the recently domesticated crop plant sugar beet (Beta vulgaris).</title>
        <authorList>
            <person name="Dohm J.C."/>
            <person name="Minoche A.E."/>
            <person name="Holtgrawe D."/>
            <person name="Capella-Gutierrez S."/>
            <person name="Zakrzewski F."/>
            <person name="Tafer H."/>
            <person name="Rupp O."/>
            <person name="Sorensen T.R."/>
            <person name="Stracke R."/>
            <person name="Reinhardt R."/>
            <person name="Goesmann A."/>
            <person name="Kraft T."/>
            <person name="Schulz B."/>
            <person name="Stadler P.F."/>
            <person name="Schmidt T."/>
            <person name="Gabaldon T."/>
            <person name="Lehrach H."/>
            <person name="Weisshaar B."/>
            <person name="Himmelbauer H."/>
        </authorList>
    </citation>
    <scope>NUCLEOTIDE SEQUENCE [LARGE SCALE GENOMIC DNA]</scope>
    <source>
        <tissue evidence="1">Taproot</tissue>
    </source>
</reference>
<organism evidence="1 2">
    <name type="scientific">Beta vulgaris subsp. vulgaris</name>
    <name type="common">Beet</name>
    <dbReference type="NCBI Taxonomy" id="3555"/>
    <lineage>
        <taxon>Eukaryota</taxon>
        <taxon>Viridiplantae</taxon>
        <taxon>Streptophyta</taxon>
        <taxon>Embryophyta</taxon>
        <taxon>Tracheophyta</taxon>
        <taxon>Spermatophyta</taxon>
        <taxon>Magnoliopsida</taxon>
        <taxon>eudicotyledons</taxon>
        <taxon>Gunneridae</taxon>
        <taxon>Pentapetalae</taxon>
        <taxon>Caryophyllales</taxon>
        <taxon>Chenopodiaceae</taxon>
        <taxon>Betoideae</taxon>
        <taxon>Beta</taxon>
    </lineage>
</organism>